<dbReference type="CDD" id="cd01821">
    <property type="entry name" value="Rhamnogalacturan_acetylesterase_like"/>
    <property type="match status" value="1"/>
</dbReference>
<accession>A0A7X0LS77</accession>
<evidence type="ECO:0000259" key="3">
    <source>
        <dbReference type="Pfam" id="PF13472"/>
    </source>
</evidence>
<dbReference type="SUPFAM" id="SSF52266">
    <property type="entry name" value="SGNH hydrolase"/>
    <property type="match status" value="1"/>
</dbReference>
<dbReference type="AlphaFoldDB" id="A0A7X0LS77"/>
<evidence type="ECO:0000256" key="1">
    <source>
        <dbReference type="ARBA" id="ARBA00008668"/>
    </source>
</evidence>
<evidence type="ECO:0000313" key="4">
    <source>
        <dbReference type="EMBL" id="MBB6438960.1"/>
    </source>
</evidence>
<dbReference type="RefSeq" id="WP_373312542.1">
    <property type="nucleotide sequence ID" value="NZ_BNBN01000006.1"/>
</dbReference>
<dbReference type="Proteomes" id="UP000540423">
    <property type="component" value="Unassembled WGS sequence"/>
</dbReference>
<evidence type="ECO:0000256" key="2">
    <source>
        <dbReference type="ARBA" id="ARBA00022801"/>
    </source>
</evidence>
<sequence length="243" mass="26478">MPRRPTLLLAGDSTAAQKDMSAAPETGWGMALPFFLAEEVVVDNHAMNGRSSRSFIEEGRLDVVLGALRPGDRLLVQYGHNDQSDRPERHTEPWAGYQECLLRHVKGARDRGAHPVLLTPVERRAFDAGGRAVSTHGAYPDAMRAVAAQENVPLVDVSALSLTRWEQLGPEATKECFLWVGETRDNTHFRPRGAIEVARLVARGLADVGAVPRSWLGDLEAAVPDDLVVWPRAAPDPLGSAAR</sequence>
<dbReference type="Gene3D" id="3.40.50.1110">
    <property type="entry name" value="SGNH hydrolase"/>
    <property type="match status" value="1"/>
</dbReference>
<reference evidence="4 5" key="1">
    <citation type="submission" date="2020-08" db="EMBL/GenBank/DDBJ databases">
        <title>Genomic Encyclopedia of Type Strains, Phase IV (KMG-IV): sequencing the most valuable type-strain genomes for metagenomic binning, comparative biology and taxonomic classification.</title>
        <authorList>
            <person name="Goeker M."/>
        </authorList>
    </citation>
    <scope>NUCLEOTIDE SEQUENCE [LARGE SCALE GENOMIC DNA]</scope>
    <source>
        <strain evidence="4 5">DSM 40141</strain>
    </source>
</reference>
<dbReference type="Pfam" id="PF13472">
    <property type="entry name" value="Lipase_GDSL_2"/>
    <property type="match status" value="1"/>
</dbReference>
<keyword evidence="5" id="KW-1185">Reference proteome</keyword>
<dbReference type="PANTHER" id="PTHR43695:SF1">
    <property type="entry name" value="RHAMNOGALACTURONAN ACETYLESTERASE"/>
    <property type="match status" value="1"/>
</dbReference>
<comment type="caution">
    <text evidence="4">The sequence shown here is derived from an EMBL/GenBank/DDBJ whole genome shotgun (WGS) entry which is preliminary data.</text>
</comment>
<dbReference type="PANTHER" id="PTHR43695">
    <property type="entry name" value="PUTATIVE (AFU_ORTHOLOGUE AFUA_2G17250)-RELATED"/>
    <property type="match status" value="1"/>
</dbReference>
<comment type="similarity">
    <text evidence="1">Belongs to the 'GDSL' lipolytic enzyme family.</text>
</comment>
<dbReference type="EMBL" id="JACHEM010000016">
    <property type="protein sequence ID" value="MBB6438960.1"/>
    <property type="molecule type" value="Genomic_DNA"/>
</dbReference>
<name>A0A7X0LS77_9ACTN</name>
<proteinExistence type="inferred from homology"/>
<evidence type="ECO:0000313" key="5">
    <source>
        <dbReference type="Proteomes" id="UP000540423"/>
    </source>
</evidence>
<dbReference type="InterPro" id="IPR013830">
    <property type="entry name" value="SGNH_hydro"/>
</dbReference>
<dbReference type="GO" id="GO:0016787">
    <property type="term" value="F:hydrolase activity"/>
    <property type="evidence" value="ECO:0007669"/>
    <property type="project" value="UniProtKB-KW"/>
</dbReference>
<dbReference type="InterPro" id="IPR037459">
    <property type="entry name" value="RhgT-like"/>
</dbReference>
<organism evidence="4 5">
    <name type="scientific">Streptomyces candidus</name>
    <dbReference type="NCBI Taxonomy" id="67283"/>
    <lineage>
        <taxon>Bacteria</taxon>
        <taxon>Bacillati</taxon>
        <taxon>Actinomycetota</taxon>
        <taxon>Actinomycetes</taxon>
        <taxon>Kitasatosporales</taxon>
        <taxon>Streptomycetaceae</taxon>
        <taxon>Streptomyces</taxon>
    </lineage>
</organism>
<protein>
    <submittedName>
        <fullName evidence="4">Lysophospholipase L1-like esterase</fullName>
    </submittedName>
</protein>
<gene>
    <name evidence="4" type="ORF">HNQ79_005472</name>
</gene>
<dbReference type="InterPro" id="IPR036514">
    <property type="entry name" value="SGNH_hydro_sf"/>
</dbReference>
<feature type="domain" description="SGNH hydrolase-type esterase" evidence="3">
    <location>
        <begin position="11"/>
        <end position="172"/>
    </location>
</feature>
<keyword evidence="2" id="KW-0378">Hydrolase</keyword>